<keyword evidence="2" id="KW-0274">FAD</keyword>
<dbReference type="GO" id="GO:0016614">
    <property type="term" value="F:oxidoreductase activity, acting on CH-OH group of donors"/>
    <property type="evidence" value="ECO:0007669"/>
    <property type="project" value="InterPro"/>
</dbReference>
<keyword evidence="5" id="KW-1185">Reference proteome</keyword>
<gene>
    <name evidence="4" type="ORF">DL764_008923</name>
</gene>
<dbReference type="OrthoDB" id="269227at2759"/>
<dbReference type="PANTHER" id="PTHR11552:SF210">
    <property type="entry name" value="GLUCOSE-METHANOL-CHOLINE OXIDOREDUCTASE N-TERMINAL DOMAIN-CONTAINING PROTEIN-RELATED"/>
    <property type="match status" value="1"/>
</dbReference>
<dbReference type="InterPro" id="IPR007867">
    <property type="entry name" value="GMC_OxRtase_C"/>
</dbReference>
<comment type="similarity">
    <text evidence="1">Belongs to the GMC oxidoreductase family.</text>
</comment>
<dbReference type="PIRSF" id="PIRSF000137">
    <property type="entry name" value="Alcohol_oxidase"/>
    <property type="match status" value="1"/>
</dbReference>
<feature type="domain" description="Glucose-methanol-choline oxidoreductase N-terminal" evidence="3">
    <location>
        <begin position="263"/>
        <end position="277"/>
    </location>
</feature>
<comment type="cofactor">
    <cofactor evidence="2">
        <name>FAD</name>
        <dbReference type="ChEBI" id="CHEBI:57692"/>
    </cofactor>
</comment>
<dbReference type="Proteomes" id="UP000293360">
    <property type="component" value="Unassembled WGS sequence"/>
</dbReference>
<dbReference type="InterPro" id="IPR012132">
    <property type="entry name" value="GMC_OxRdtase"/>
</dbReference>
<keyword evidence="2" id="KW-0285">Flavoprotein</keyword>
<feature type="binding site" evidence="2">
    <location>
        <position position="85"/>
    </location>
    <ligand>
        <name>FAD</name>
        <dbReference type="ChEBI" id="CHEBI:57692"/>
    </ligand>
</feature>
<dbReference type="PROSITE" id="PS00624">
    <property type="entry name" value="GMC_OXRED_2"/>
    <property type="match status" value="1"/>
</dbReference>
<dbReference type="STRING" id="155417.A0A4Q4SW90"/>
<dbReference type="SUPFAM" id="SSF51905">
    <property type="entry name" value="FAD/NAD(P)-binding domain"/>
    <property type="match status" value="1"/>
</dbReference>
<dbReference type="Gene3D" id="3.50.50.60">
    <property type="entry name" value="FAD/NAD(P)-binding domain"/>
    <property type="match status" value="1"/>
</dbReference>
<accession>A0A4Q4SW90</accession>
<feature type="binding site" evidence="2">
    <location>
        <position position="222"/>
    </location>
    <ligand>
        <name>FAD</name>
        <dbReference type="ChEBI" id="CHEBI:57692"/>
    </ligand>
</feature>
<dbReference type="Pfam" id="PF00732">
    <property type="entry name" value="GMC_oxred_N"/>
    <property type="match status" value="1"/>
</dbReference>
<evidence type="ECO:0000259" key="3">
    <source>
        <dbReference type="PROSITE" id="PS00624"/>
    </source>
</evidence>
<evidence type="ECO:0000313" key="5">
    <source>
        <dbReference type="Proteomes" id="UP000293360"/>
    </source>
</evidence>
<organism evidence="4 5">
    <name type="scientific">Monosporascus ibericus</name>
    <dbReference type="NCBI Taxonomy" id="155417"/>
    <lineage>
        <taxon>Eukaryota</taxon>
        <taxon>Fungi</taxon>
        <taxon>Dikarya</taxon>
        <taxon>Ascomycota</taxon>
        <taxon>Pezizomycotina</taxon>
        <taxon>Sordariomycetes</taxon>
        <taxon>Xylariomycetidae</taxon>
        <taxon>Xylariales</taxon>
        <taxon>Xylariales incertae sedis</taxon>
        <taxon>Monosporascus</taxon>
    </lineage>
</organism>
<comment type="caution">
    <text evidence="4">The sequence shown here is derived from an EMBL/GenBank/DDBJ whole genome shotgun (WGS) entry which is preliminary data.</text>
</comment>
<evidence type="ECO:0000256" key="1">
    <source>
        <dbReference type="ARBA" id="ARBA00010790"/>
    </source>
</evidence>
<dbReference type="AlphaFoldDB" id="A0A4Q4SW90"/>
<dbReference type="EMBL" id="QJNU01000761">
    <property type="protein sequence ID" value="RYO86981.1"/>
    <property type="molecule type" value="Genomic_DNA"/>
</dbReference>
<dbReference type="InterPro" id="IPR000172">
    <property type="entry name" value="GMC_OxRdtase_N"/>
</dbReference>
<dbReference type="Pfam" id="PF05199">
    <property type="entry name" value="GMC_oxred_C"/>
    <property type="match status" value="1"/>
</dbReference>
<dbReference type="PANTHER" id="PTHR11552">
    <property type="entry name" value="GLUCOSE-METHANOL-CHOLINE GMC OXIDOREDUCTASE"/>
    <property type="match status" value="1"/>
</dbReference>
<reference evidence="4 5" key="1">
    <citation type="submission" date="2018-06" db="EMBL/GenBank/DDBJ databases">
        <title>Complete Genomes of Monosporascus.</title>
        <authorList>
            <person name="Robinson A.J."/>
            <person name="Natvig D.O."/>
        </authorList>
    </citation>
    <scope>NUCLEOTIDE SEQUENCE [LARGE SCALE GENOMIC DNA]</scope>
    <source>
        <strain evidence="4 5">CBS 110550</strain>
    </source>
</reference>
<evidence type="ECO:0000313" key="4">
    <source>
        <dbReference type="EMBL" id="RYO86981.1"/>
    </source>
</evidence>
<dbReference type="GO" id="GO:0050660">
    <property type="term" value="F:flavin adenine dinucleotide binding"/>
    <property type="evidence" value="ECO:0007669"/>
    <property type="project" value="InterPro"/>
</dbReference>
<dbReference type="InterPro" id="IPR036188">
    <property type="entry name" value="FAD/NAD-bd_sf"/>
</dbReference>
<protein>
    <recommendedName>
        <fullName evidence="3">Glucose-methanol-choline oxidoreductase N-terminal domain-containing protein</fullName>
    </recommendedName>
</protein>
<sequence>MTSDTYDIVIIGGGTAALVLATRLSEDARVQVVVIECGEDRKDDPQILTPGLWPLLSGSPSDWAFRTVPQKELGNKELQFPQGRVLGGSSAINSFLFTPTSRASIDAWAKLGNKGWGFETFNEALKKAYTFHRSPGNTVGNGPIQLAVHKSEPENTWSKAWIDSLDTLGFPSSDPFSGTVCGPFENPESVDPKRKQRSFSANAYLEPALNRANLTVLTNSTVTRILLKKTGPEDVIADGVQITTSDGLSRAITARKEVILAAGAINSPRLLELSGIGDADLLQRLGIEVMVENPHVGENLQNHVYTGVVFDARDDEKTLDPYFRQEPNAGKAAAEAYAHGTGPLGSSSIVASAQLPFPGIQTDKGQQDLDQLLQSLDIEADLQRSPRTSASFAAANASVIRSILSSPTEASANYVFGPSALDGSPGNHITVAVMLSHPLSKGSVHITSASPEYLTGNGGLEIDPRYLSHPLDLEVLARHVQFTEQAIGRAEPLARRLKPRTELFGDLEQAKQYVRLTAEGSHHYTGTCAMMSRDMGGVVDDELRVYGCANLRICDASIIPIASRANTQAVVYGIAEMGAQIVKRNI</sequence>
<evidence type="ECO:0000256" key="2">
    <source>
        <dbReference type="PIRSR" id="PIRSR000137-2"/>
    </source>
</evidence>
<dbReference type="SUPFAM" id="SSF54373">
    <property type="entry name" value="FAD-linked reductases, C-terminal domain"/>
    <property type="match status" value="1"/>
</dbReference>
<proteinExistence type="inferred from homology"/>
<name>A0A4Q4SW90_9PEZI</name>
<dbReference type="Gene3D" id="3.30.560.10">
    <property type="entry name" value="Glucose Oxidase, domain 3"/>
    <property type="match status" value="1"/>
</dbReference>